<keyword evidence="5" id="KW-0574">Periplasm</keyword>
<dbReference type="InterPro" id="IPR050612">
    <property type="entry name" value="Prok_Mopterin_Oxidored"/>
</dbReference>
<dbReference type="Pfam" id="PF00384">
    <property type="entry name" value="Molybdopterin"/>
    <property type="match status" value="1"/>
</dbReference>
<dbReference type="SUPFAM" id="SSF53706">
    <property type="entry name" value="Formate dehydrogenase/DMSO reductase, domains 1-3"/>
    <property type="match status" value="1"/>
</dbReference>
<dbReference type="EMBL" id="FNBZ01000001">
    <property type="protein sequence ID" value="SDF27534.1"/>
    <property type="molecule type" value="Genomic_DNA"/>
</dbReference>
<evidence type="ECO:0000256" key="6">
    <source>
        <dbReference type="ARBA" id="ARBA00023002"/>
    </source>
</evidence>
<comment type="caution">
    <text evidence="10">The sequence shown here is derived from an EMBL/GenBank/DDBJ whole genome shotgun (WGS) entry which is preliminary data.</text>
</comment>
<dbReference type="Pfam" id="PF01568">
    <property type="entry name" value="Molydop_binding"/>
    <property type="match status" value="1"/>
</dbReference>
<evidence type="ECO:0000256" key="5">
    <source>
        <dbReference type="ARBA" id="ARBA00022764"/>
    </source>
</evidence>
<dbReference type="Pfam" id="PF18364">
    <property type="entry name" value="Molybdopterin_N"/>
    <property type="match status" value="1"/>
</dbReference>
<dbReference type="PANTHER" id="PTHR43742">
    <property type="entry name" value="TRIMETHYLAMINE-N-OXIDE REDUCTASE"/>
    <property type="match status" value="1"/>
</dbReference>
<feature type="domain" description="Molybdopterin dinucleotide-binding" evidence="8">
    <location>
        <begin position="649"/>
        <end position="763"/>
    </location>
</feature>
<proteinExistence type="inferred from homology"/>
<dbReference type="InterPro" id="IPR009010">
    <property type="entry name" value="Asp_de-COase-like_dom_sf"/>
</dbReference>
<comment type="similarity">
    <text evidence="2">Belongs to the prokaryotic molybdopterin-containing oxidoreductase family.</text>
</comment>
<dbReference type="CDD" id="cd02769">
    <property type="entry name" value="MopB_DMSOR-BSOR-TMAOR"/>
    <property type="match status" value="1"/>
</dbReference>
<comment type="cofactor">
    <cofactor evidence="1">
        <name>Mo-bis(molybdopterin guanine dinucleotide)</name>
        <dbReference type="ChEBI" id="CHEBI:60539"/>
    </cofactor>
</comment>
<evidence type="ECO:0000259" key="8">
    <source>
        <dbReference type="Pfam" id="PF01568"/>
    </source>
</evidence>
<dbReference type="InterPro" id="IPR041460">
    <property type="entry name" value="Molybdopterin_N"/>
</dbReference>
<evidence type="ECO:0000256" key="3">
    <source>
        <dbReference type="ARBA" id="ARBA00022505"/>
    </source>
</evidence>
<keyword evidence="4" id="KW-0479">Metal-binding</keyword>
<protein>
    <submittedName>
        <fullName evidence="10">Biotin/methionine sulfoxide reductase</fullName>
    </submittedName>
</protein>
<dbReference type="InterPro" id="IPR006656">
    <property type="entry name" value="Mopterin_OxRdtase"/>
</dbReference>
<dbReference type="Proteomes" id="UP000199468">
    <property type="component" value="Unassembled WGS sequence"/>
</dbReference>
<evidence type="ECO:0000313" key="10">
    <source>
        <dbReference type="EMBL" id="SDF27534.1"/>
    </source>
</evidence>
<evidence type="ECO:0000256" key="1">
    <source>
        <dbReference type="ARBA" id="ARBA00001942"/>
    </source>
</evidence>
<keyword evidence="11" id="KW-1185">Reference proteome</keyword>
<keyword evidence="3" id="KW-0500">Molybdenum</keyword>
<dbReference type="Gene3D" id="3.40.228.10">
    <property type="entry name" value="Dimethylsulfoxide Reductase, domain 2"/>
    <property type="match status" value="1"/>
</dbReference>
<evidence type="ECO:0000256" key="2">
    <source>
        <dbReference type="ARBA" id="ARBA00010312"/>
    </source>
</evidence>
<evidence type="ECO:0000256" key="4">
    <source>
        <dbReference type="ARBA" id="ARBA00022723"/>
    </source>
</evidence>
<dbReference type="SUPFAM" id="SSF50692">
    <property type="entry name" value="ADC-like"/>
    <property type="match status" value="1"/>
</dbReference>
<dbReference type="CDD" id="cd02793">
    <property type="entry name" value="MopB_CT_DMSOR-BSOR-TMAOR"/>
    <property type="match status" value="1"/>
</dbReference>
<evidence type="ECO:0000259" key="7">
    <source>
        <dbReference type="Pfam" id="PF00384"/>
    </source>
</evidence>
<dbReference type="Gene3D" id="3.90.55.10">
    <property type="entry name" value="Dimethylsulfoxide Reductase, domain 3"/>
    <property type="match status" value="1"/>
</dbReference>
<dbReference type="PROSITE" id="PS00932">
    <property type="entry name" value="MOLYBDOPTERIN_PROK_3"/>
    <property type="match status" value="1"/>
</dbReference>
<dbReference type="InterPro" id="IPR041954">
    <property type="entry name" value="CT_DMSOR/BSOR/TMAOR"/>
</dbReference>
<feature type="domain" description="Molybdopterin oxidoreductase" evidence="7">
    <location>
        <begin position="79"/>
        <end position="536"/>
    </location>
</feature>
<evidence type="ECO:0000259" key="9">
    <source>
        <dbReference type="Pfam" id="PF18364"/>
    </source>
</evidence>
<name>A0ABY0NCE6_9HYPH</name>
<dbReference type="InterPro" id="IPR006657">
    <property type="entry name" value="MoPterin_dinucl-bd_dom"/>
</dbReference>
<gene>
    <name evidence="10" type="ORF">SAMN05421844_101229</name>
</gene>
<feature type="domain" description="Molybdopterin oxidoreductase N-terminal" evidence="9">
    <location>
        <begin position="36"/>
        <end position="75"/>
    </location>
</feature>
<keyword evidence="6" id="KW-0560">Oxidoreductase</keyword>
<accession>A0ABY0NCE6</accession>
<dbReference type="Gene3D" id="2.40.40.20">
    <property type="match status" value="1"/>
</dbReference>
<dbReference type="PANTHER" id="PTHR43742:SF10">
    <property type="entry name" value="TRIMETHYLAMINE-N-OXIDE REDUCTASE 2"/>
    <property type="match status" value="1"/>
</dbReference>
<sequence length="797" mass="86793">MREGLFQSEKVRVKAMTAPIVPASEAVAESEAFRPHTSHWGVFSARMKEGQLEVRPHEGDPDPNEIIQNFPAALRHRARIAQPMVRRGWLENGPGPDDRRGRDEYVPMSWSAVLDKLAAELRRVRDDFGPGAIFGGSYGWASAGRFHHAQSQIHRFLNTSTGGYVKSVNSYSSGASSVLVPHIIGDYEDLVKRNVSWEQIADHSEIVLAFGGMALKNSMVAGGGTSRHVERGAMERAQERGCEFVLVSPLRSDLPAGARADWVANKPGSDTALMLALVHTLVVNGLHDRAFLDRYTAGWPVFERYLLGETDGQPKDANWAAPIAGLPAEEIVALAKRLHGKRALIVVAHALQRAAHGEQPVWMGMVLAAALGQIGLPGGGYGYGLGAIAYYGRRYNAVPMPTFSQGRNPISDYIPVARIADMLLNPGTTYRYNGQTRTYPEIKLVYWAGGNPFHHHQDLNRLREAFARIDTLVVHELAWTATARHADIVLPCTMTLEREDIGGNPNDPLLVPMHPVVAPYGEARDDYAIFADLAERLGTGEAFTEGRTARQWLEHLYEPTRTALAEKGLPAPSFAEFWAGEGFDLPQQPDDGGNLRAFRADPDASPLRTPSGKLEIYSETIAGFGEADCPGHPTWLGATNVPDDANPYVLVANQPRTRLHSQFDFGGHSNDAKHRGREIAHMHPDDAGLRGIADGDIIRLSNERGACLAAVHVTDGIRKGVIQLPTGAWYDPADANEDKPLCVHGNPNVLTRDIGTSALAQGCTGQLTTVQVARFDGNLPPIQAFDPPGSRTAEAAE</sequence>
<dbReference type="InterPro" id="IPR006655">
    <property type="entry name" value="Mopterin_OxRdtase_prok_CS"/>
</dbReference>
<dbReference type="Gene3D" id="3.40.50.740">
    <property type="match status" value="1"/>
</dbReference>
<organism evidence="10 11">
    <name type="scientific">Bosea robiniae</name>
    <dbReference type="NCBI Taxonomy" id="1036780"/>
    <lineage>
        <taxon>Bacteria</taxon>
        <taxon>Pseudomonadati</taxon>
        <taxon>Pseudomonadota</taxon>
        <taxon>Alphaproteobacteria</taxon>
        <taxon>Hyphomicrobiales</taxon>
        <taxon>Boseaceae</taxon>
        <taxon>Bosea</taxon>
    </lineage>
</organism>
<reference evidence="10 11" key="1">
    <citation type="submission" date="2016-10" db="EMBL/GenBank/DDBJ databases">
        <authorList>
            <person name="Varghese N."/>
            <person name="Submissions S."/>
        </authorList>
    </citation>
    <scope>NUCLEOTIDE SEQUENCE [LARGE SCALE GENOMIC DNA]</scope>
    <source>
        <strain evidence="10 11">DSM 26672</strain>
    </source>
</reference>
<evidence type="ECO:0000313" key="11">
    <source>
        <dbReference type="Proteomes" id="UP000199468"/>
    </source>
</evidence>